<evidence type="ECO:0000313" key="8">
    <source>
        <dbReference type="EMBL" id="KAJ6839674.1"/>
    </source>
</evidence>
<evidence type="ECO:0000256" key="4">
    <source>
        <dbReference type="ARBA" id="ARBA00022729"/>
    </source>
</evidence>
<keyword evidence="3 6" id="KW-0964">Secreted</keyword>
<evidence type="ECO:0000256" key="3">
    <source>
        <dbReference type="ARBA" id="ARBA00022525"/>
    </source>
</evidence>
<keyword evidence="5" id="KW-1015">Disulfide bond</keyword>
<comment type="caution">
    <text evidence="7">The sequence shown here is derived from an EMBL/GenBank/DDBJ whole genome shotgun (WGS) entry which is preliminary data.</text>
</comment>
<proteinExistence type="inferred from homology"/>
<protein>
    <recommendedName>
        <fullName evidence="6">Epidermal patterning factor-like protein</fullName>
    </recommendedName>
</protein>
<comment type="function">
    <text evidence="6">Controls stomatal patterning.</text>
</comment>
<dbReference type="AlphaFoldDB" id="A0AAX6FVL4"/>
<evidence type="ECO:0000256" key="2">
    <source>
        <dbReference type="ARBA" id="ARBA00008127"/>
    </source>
</evidence>
<dbReference type="InterPro" id="IPR039455">
    <property type="entry name" value="EPFL"/>
</dbReference>
<comment type="similarity">
    <text evidence="2 6">Belongs to the plant cysteine rich small secretory peptide family. Epidermal patterning factor subfamily.</text>
</comment>
<dbReference type="PANTHER" id="PTHR33109:SF4">
    <property type="entry name" value="EPIDERMAL PATTERNING FACTOR-LIKE PROTEIN 6"/>
    <property type="match status" value="1"/>
</dbReference>
<dbReference type="GO" id="GO:0010052">
    <property type="term" value="P:guard cell differentiation"/>
    <property type="evidence" value="ECO:0007669"/>
    <property type="project" value="UniProtKB-UniRule"/>
</dbReference>
<sequence>MEIFLASLLLSLARSPRLLYWKIMRRGTRADLFLWCFVFSCSLFVGAITSTSHSSDISGSKPDTYSHSQQVFVGNSWRRQLVGPGSYPPRCTGKCGRCAPCRPVHVPVPPGTGTHVVGEYYPEAWRCKCGNRLYIP</sequence>
<dbReference type="EMBL" id="JANAVB010025794">
    <property type="protein sequence ID" value="KAJ6820233.1"/>
    <property type="molecule type" value="Genomic_DNA"/>
</dbReference>
<dbReference type="Proteomes" id="UP001140949">
    <property type="component" value="Unassembled WGS sequence"/>
</dbReference>
<evidence type="ECO:0000256" key="1">
    <source>
        <dbReference type="ARBA" id="ARBA00004613"/>
    </source>
</evidence>
<dbReference type="Pfam" id="PF17181">
    <property type="entry name" value="EPF"/>
    <property type="match status" value="1"/>
</dbReference>
<evidence type="ECO:0000256" key="5">
    <source>
        <dbReference type="ARBA" id="ARBA00023157"/>
    </source>
</evidence>
<name>A0AAX6FVL4_IRIPA</name>
<organism evidence="7 9">
    <name type="scientific">Iris pallida</name>
    <name type="common">Sweet iris</name>
    <dbReference type="NCBI Taxonomy" id="29817"/>
    <lineage>
        <taxon>Eukaryota</taxon>
        <taxon>Viridiplantae</taxon>
        <taxon>Streptophyta</taxon>
        <taxon>Embryophyta</taxon>
        <taxon>Tracheophyta</taxon>
        <taxon>Spermatophyta</taxon>
        <taxon>Magnoliopsida</taxon>
        <taxon>Liliopsida</taxon>
        <taxon>Asparagales</taxon>
        <taxon>Iridaceae</taxon>
        <taxon>Iridoideae</taxon>
        <taxon>Irideae</taxon>
        <taxon>Iris</taxon>
    </lineage>
</organism>
<dbReference type="GO" id="GO:0005576">
    <property type="term" value="C:extracellular region"/>
    <property type="evidence" value="ECO:0007669"/>
    <property type="project" value="UniProtKB-SubCell"/>
</dbReference>
<evidence type="ECO:0000313" key="9">
    <source>
        <dbReference type="Proteomes" id="UP001140949"/>
    </source>
</evidence>
<comment type="subcellular location">
    <subcellularLocation>
        <location evidence="1 6">Secreted</location>
    </subcellularLocation>
</comment>
<dbReference type="EMBL" id="JANAVB010009864">
    <property type="protein sequence ID" value="KAJ6839674.1"/>
    <property type="molecule type" value="Genomic_DNA"/>
</dbReference>
<dbReference type="PANTHER" id="PTHR33109">
    <property type="entry name" value="EPIDERMAL PATTERNING FACTOR-LIKE PROTEIN 4"/>
    <property type="match status" value="1"/>
</dbReference>
<reference evidence="7" key="1">
    <citation type="journal article" date="2023" name="GigaByte">
        <title>Genome assembly of the bearded iris, Iris pallida Lam.</title>
        <authorList>
            <person name="Bruccoleri R.E."/>
            <person name="Oakeley E.J."/>
            <person name="Faust A.M.E."/>
            <person name="Altorfer M."/>
            <person name="Dessus-Babus S."/>
            <person name="Burckhardt D."/>
            <person name="Oertli M."/>
            <person name="Naumann U."/>
            <person name="Petersen F."/>
            <person name="Wong J."/>
        </authorList>
    </citation>
    <scope>NUCLEOTIDE SEQUENCE</scope>
    <source>
        <strain evidence="7">GSM-AAB239-AS_SAM_17_03QT</strain>
    </source>
</reference>
<keyword evidence="4" id="KW-0732">Signal</keyword>
<keyword evidence="9" id="KW-1185">Reference proteome</keyword>
<keyword evidence="6" id="KW-0217">Developmental protein</keyword>
<evidence type="ECO:0000313" key="7">
    <source>
        <dbReference type="EMBL" id="KAJ6820233.1"/>
    </source>
</evidence>
<gene>
    <name evidence="8" type="ORF">M6B38_315395</name>
    <name evidence="7" type="ORF">M6B38_398130</name>
</gene>
<reference evidence="7" key="2">
    <citation type="submission" date="2023-04" db="EMBL/GenBank/DDBJ databases">
        <authorList>
            <person name="Bruccoleri R.E."/>
            <person name="Oakeley E.J."/>
            <person name="Faust A.-M."/>
            <person name="Dessus-Babus S."/>
            <person name="Altorfer M."/>
            <person name="Burckhardt D."/>
            <person name="Oertli M."/>
            <person name="Naumann U."/>
            <person name="Petersen F."/>
            <person name="Wong J."/>
        </authorList>
    </citation>
    <scope>NUCLEOTIDE SEQUENCE</scope>
    <source>
        <strain evidence="7">GSM-AAB239-AS_SAM_17_03QT</strain>
        <tissue evidence="7">Leaf</tissue>
    </source>
</reference>
<evidence type="ECO:0000256" key="6">
    <source>
        <dbReference type="RuleBase" id="RU367102"/>
    </source>
</evidence>
<accession>A0AAX6FVL4</accession>